<dbReference type="PROSITE" id="PS00375">
    <property type="entry name" value="UDPGT"/>
    <property type="match status" value="1"/>
</dbReference>
<dbReference type="CDD" id="cd03784">
    <property type="entry name" value="GT1_Gtf-like"/>
    <property type="match status" value="1"/>
</dbReference>
<dbReference type="Pfam" id="PF00201">
    <property type="entry name" value="UDPGT"/>
    <property type="match status" value="1"/>
</dbReference>
<keyword evidence="2 3" id="KW-0808">Transferase</keyword>
<keyword evidence="3" id="KW-0328">Glycosyltransferase</keyword>
<name>A0A8T0G580_CERPU</name>
<dbReference type="Gene3D" id="3.40.50.2000">
    <property type="entry name" value="Glycogen Phosphorylase B"/>
    <property type="match status" value="2"/>
</dbReference>
<dbReference type="SUPFAM" id="SSF53756">
    <property type="entry name" value="UDP-Glycosyltransferase/glycogen phosphorylase"/>
    <property type="match status" value="1"/>
</dbReference>
<comment type="similarity">
    <text evidence="1 3">Belongs to the UDP-glycosyltransferase family.</text>
</comment>
<dbReference type="EC" id="2.4.1.-" evidence="4"/>
<dbReference type="InterPro" id="IPR035595">
    <property type="entry name" value="UDP_glycos_trans_CS"/>
</dbReference>
<gene>
    <name evidence="5" type="ORF">KC19_12G091600</name>
</gene>
<dbReference type="InterPro" id="IPR002213">
    <property type="entry name" value="UDP_glucos_trans"/>
</dbReference>
<evidence type="ECO:0000256" key="3">
    <source>
        <dbReference type="RuleBase" id="RU003718"/>
    </source>
</evidence>
<evidence type="ECO:0000313" key="6">
    <source>
        <dbReference type="Proteomes" id="UP000822688"/>
    </source>
</evidence>
<accession>A0A8T0G580</accession>
<comment type="caution">
    <text evidence="5">The sequence shown here is derived from an EMBL/GenBank/DDBJ whole genome shotgun (WGS) entry which is preliminary data.</text>
</comment>
<dbReference type="AlphaFoldDB" id="A0A8T0G580"/>
<dbReference type="GO" id="GO:0008194">
    <property type="term" value="F:UDP-glycosyltransferase activity"/>
    <property type="evidence" value="ECO:0007669"/>
    <property type="project" value="InterPro"/>
</dbReference>
<reference evidence="5" key="1">
    <citation type="submission" date="2020-06" db="EMBL/GenBank/DDBJ databases">
        <title>WGS assembly of Ceratodon purpureus strain R40.</title>
        <authorList>
            <person name="Carey S.B."/>
            <person name="Jenkins J."/>
            <person name="Shu S."/>
            <person name="Lovell J.T."/>
            <person name="Sreedasyam A."/>
            <person name="Maumus F."/>
            <person name="Tiley G.P."/>
            <person name="Fernandez-Pozo N."/>
            <person name="Barry K."/>
            <person name="Chen C."/>
            <person name="Wang M."/>
            <person name="Lipzen A."/>
            <person name="Daum C."/>
            <person name="Saski C.A."/>
            <person name="Payton A.C."/>
            <person name="Mcbreen J.C."/>
            <person name="Conrad R.E."/>
            <person name="Kollar L.M."/>
            <person name="Olsson S."/>
            <person name="Huttunen S."/>
            <person name="Landis J.B."/>
            <person name="Wickett N.J."/>
            <person name="Johnson M.G."/>
            <person name="Rensing S.A."/>
            <person name="Grimwood J."/>
            <person name="Schmutz J."/>
            <person name="Mcdaniel S.F."/>
        </authorList>
    </citation>
    <scope>NUCLEOTIDE SEQUENCE</scope>
    <source>
        <strain evidence="5">R40</strain>
    </source>
</reference>
<evidence type="ECO:0000313" key="5">
    <source>
        <dbReference type="EMBL" id="KAG0554436.1"/>
    </source>
</evidence>
<dbReference type="PANTHER" id="PTHR48045">
    <property type="entry name" value="UDP-GLYCOSYLTRANSFERASE 72B1"/>
    <property type="match status" value="1"/>
</dbReference>
<sequence>MGSLGVESWNHAPHVVVAPNALSGHSIPFLQFARRLANEGVVTTIVATDRHVLELRSSLGATDWTAQGVPLRILGLRDGKAELTHREWTEKMREREVELEVVRLMQELVVDVSSPMAQLLRGVEPAAAPVCVLHDMFVPWAQEVADRLGIEKHLLFVSNASALSLALQSTNPQFAEGLLPISKENRDLIISDIPGLPPIPALELPDPFLVAGLFDWMQIRHKKFRKADVILVNTFYELEKPVLDALQNEVLGHPNMQAKCILEIGPLLPESYVNDDGNFDITTNGSMEETDPCILWLNTRPPKSVLFVSFGSGATHPAPQLLEMAFGLEDSGCSFLWIVRPPGTPGMSATSENPGSVTEFLPPGFEERIMDRGMCYSGWAPQMRILKHSAVGGFLSHCGWNSSLETVCAGVPILAWPKGAEQHLNRRYLVDTSKLAIELEADPYTKEELEGDKVRPEPFYSREEIAKKVRNLMHEAEGQAVRKNIQRLRSAAREAGALGGSSRRNFEAYIRLLHNYGNCNGEGNGHSGGHTNGHSVLIK</sequence>
<organism evidence="5 6">
    <name type="scientific">Ceratodon purpureus</name>
    <name type="common">Fire moss</name>
    <name type="synonym">Dicranum purpureum</name>
    <dbReference type="NCBI Taxonomy" id="3225"/>
    <lineage>
        <taxon>Eukaryota</taxon>
        <taxon>Viridiplantae</taxon>
        <taxon>Streptophyta</taxon>
        <taxon>Embryophyta</taxon>
        <taxon>Bryophyta</taxon>
        <taxon>Bryophytina</taxon>
        <taxon>Bryopsida</taxon>
        <taxon>Dicranidae</taxon>
        <taxon>Pseudoditrichales</taxon>
        <taxon>Ditrichaceae</taxon>
        <taxon>Ceratodon</taxon>
    </lineage>
</organism>
<evidence type="ECO:0000256" key="2">
    <source>
        <dbReference type="ARBA" id="ARBA00022679"/>
    </source>
</evidence>
<dbReference type="PANTHER" id="PTHR48045:SF31">
    <property type="entry name" value="UDP-GLYCOSYLTRANSFERASE 76B1-LIKE"/>
    <property type="match status" value="1"/>
</dbReference>
<dbReference type="EMBL" id="CM026433">
    <property type="protein sequence ID" value="KAG0554436.1"/>
    <property type="molecule type" value="Genomic_DNA"/>
</dbReference>
<protein>
    <recommendedName>
        <fullName evidence="4">Glycosyltransferase</fullName>
        <ecNumber evidence="4">2.4.1.-</ecNumber>
    </recommendedName>
</protein>
<proteinExistence type="inferred from homology"/>
<evidence type="ECO:0000256" key="4">
    <source>
        <dbReference type="RuleBase" id="RU362057"/>
    </source>
</evidence>
<keyword evidence="6" id="KW-1185">Reference proteome</keyword>
<evidence type="ECO:0000256" key="1">
    <source>
        <dbReference type="ARBA" id="ARBA00009995"/>
    </source>
</evidence>
<dbReference type="Proteomes" id="UP000822688">
    <property type="component" value="Chromosome 12"/>
</dbReference>
<dbReference type="FunFam" id="3.40.50.2000:FF:000056">
    <property type="entry name" value="Glycosyltransferase"/>
    <property type="match status" value="1"/>
</dbReference>